<dbReference type="EMBL" id="SGPM01000142">
    <property type="protein sequence ID" value="THH29052.1"/>
    <property type="molecule type" value="Genomic_DNA"/>
</dbReference>
<evidence type="ECO:0000313" key="4">
    <source>
        <dbReference type="Proteomes" id="UP000308730"/>
    </source>
</evidence>
<dbReference type="OrthoDB" id="354769at2759"/>
<dbReference type="GO" id="GO:0005634">
    <property type="term" value="C:nucleus"/>
    <property type="evidence" value="ECO:0007669"/>
    <property type="project" value="TreeGrafter"/>
</dbReference>
<dbReference type="InterPro" id="IPR019190">
    <property type="entry name" value="EXOV"/>
</dbReference>
<protein>
    <submittedName>
        <fullName evidence="3">Uncharacterized protein</fullName>
    </submittedName>
</protein>
<dbReference type="PANTHER" id="PTHR14464">
    <property type="entry name" value="EXONUCLEASE V"/>
    <property type="match status" value="1"/>
</dbReference>
<feature type="region of interest" description="Disordered" evidence="2">
    <location>
        <begin position="251"/>
        <end position="280"/>
    </location>
</feature>
<name>A0A4S4MSB9_9APHY</name>
<dbReference type="Proteomes" id="UP000308730">
    <property type="component" value="Unassembled WGS sequence"/>
</dbReference>
<evidence type="ECO:0000256" key="1">
    <source>
        <dbReference type="ARBA" id="ARBA00009797"/>
    </source>
</evidence>
<accession>A0A4S4MSB9</accession>
<keyword evidence="4" id="KW-1185">Reference proteome</keyword>
<dbReference type="GO" id="GO:0045145">
    <property type="term" value="F:single-stranded DNA 5'-3' DNA exonuclease activity"/>
    <property type="evidence" value="ECO:0007669"/>
    <property type="project" value="InterPro"/>
</dbReference>
<dbReference type="Pfam" id="PF09810">
    <property type="entry name" value="Exo5"/>
    <property type="match status" value="1"/>
</dbReference>
<feature type="region of interest" description="Disordered" evidence="2">
    <location>
        <begin position="201"/>
        <end position="223"/>
    </location>
</feature>
<dbReference type="PANTHER" id="PTHR14464:SF4">
    <property type="entry name" value="EXONUCLEASE V"/>
    <property type="match status" value="1"/>
</dbReference>
<evidence type="ECO:0000256" key="2">
    <source>
        <dbReference type="SAM" id="MobiDB-lite"/>
    </source>
</evidence>
<proteinExistence type="inferred from homology"/>
<dbReference type="AlphaFoldDB" id="A0A4S4MSB9"/>
<evidence type="ECO:0000313" key="3">
    <source>
        <dbReference type="EMBL" id="THH29052.1"/>
    </source>
</evidence>
<comment type="similarity">
    <text evidence="1">Belongs to the EXO5 family.</text>
</comment>
<dbReference type="GO" id="GO:0036297">
    <property type="term" value="P:interstrand cross-link repair"/>
    <property type="evidence" value="ECO:0007669"/>
    <property type="project" value="TreeGrafter"/>
</dbReference>
<feature type="compositionally biased region" description="Basic and acidic residues" evidence="2">
    <location>
        <begin position="262"/>
        <end position="275"/>
    </location>
</feature>
<dbReference type="GO" id="GO:0005739">
    <property type="term" value="C:mitochondrion"/>
    <property type="evidence" value="ECO:0007669"/>
    <property type="project" value="TreeGrafter"/>
</dbReference>
<organism evidence="3 4">
    <name type="scientific">Antrodiella citrinella</name>
    <dbReference type="NCBI Taxonomy" id="2447956"/>
    <lineage>
        <taxon>Eukaryota</taxon>
        <taxon>Fungi</taxon>
        <taxon>Dikarya</taxon>
        <taxon>Basidiomycota</taxon>
        <taxon>Agaricomycotina</taxon>
        <taxon>Agaricomycetes</taxon>
        <taxon>Polyporales</taxon>
        <taxon>Steccherinaceae</taxon>
        <taxon>Antrodiella</taxon>
    </lineage>
</organism>
<sequence>MVLTPSPAEPPALPSPLFKLHLSDTKTRRSASLPKVEDTLSARMQLMLYHRLLSNLLASPAESEDALDFQQIWLRMRLDHRRPFSQTFRDTAGLVLLSNDTNGSAIALNCLDDLTEGWRNLVEALHLSGVDDTLTVVYRTQPKKTRWKNKRSHTPSSADLLATETDDIVRAVIASLDDSLAPACDEQMVEEGLKTMLAEVTSADEPTTSIPSPSPGLASGSGDDASLEWAIQQSLLEQVRSRPELKDIVLAGEAETSAPPSPKEKPIEDKERTPEPSESTVIGKKTFQMDEKTLLSYVKSVLDWWYGRRPPKGVDVHLAGRCL</sequence>
<reference evidence="3 4" key="1">
    <citation type="submission" date="2019-02" db="EMBL/GenBank/DDBJ databases">
        <title>Genome sequencing of the rare red list fungi Antrodiella citrinella (Flaviporus citrinellus).</title>
        <authorList>
            <person name="Buettner E."/>
            <person name="Kellner H."/>
        </authorList>
    </citation>
    <scope>NUCLEOTIDE SEQUENCE [LARGE SCALE GENOMIC DNA]</scope>
    <source>
        <strain evidence="3 4">DSM 108506</strain>
    </source>
</reference>
<gene>
    <name evidence="3" type="ORF">EUX98_g5137</name>
</gene>
<comment type="caution">
    <text evidence="3">The sequence shown here is derived from an EMBL/GenBank/DDBJ whole genome shotgun (WGS) entry which is preliminary data.</text>
</comment>